<protein>
    <submittedName>
        <fullName evidence="2">3-beta hydroxysteroid dehydrogenase</fullName>
    </submittedName>
</protein>
<keyword evidence="3" id="KW-1185">Reference proteome</keyword>
<dbReference type="Proteomes" id="UP000076400">
    <property type="component" value="Unassembled WGS sequence"/>
</dbReference>
<dbReference type="InterPro" id="IPR001509">
    <property type="entry name" value="Epimerase_deHydtase"/>
</dbReference>
<dbReference type="PANTHER" id="PTHR12126:SF11">
    <property type="entry name" value="NADH DEHYDROGENASE [UBIQUINONE] 1 ALPHA SUBCOMPLEX SUBUNIT 9, MITOCHONDRIAL"/>
    <property type="match status" value="1"/>
</dbReference>
<dbReference type="SUPFAM" id="SSF51735">
    <property type="entry name" value="NAD(P)-binding Rossmann-fold domains"/>
    <property type="match status" value="1"/>
</dbReference>
<dbReference type="Gene3D" id="3.40.50.720">
    <property type="entry name" value="NAD(P)-binding Rossmann-like Domain"/>
    <property type="match status" value="1"/>
</dbReference>
<dbReference type="OrthoDB" id="9776313at2"/>
<gene>
    <name evidence="2" type="ORF">AUP43_05925</name>
</gene>
<dbReference type="PANTHER" id="PTHR12126">
    <property type="entry name" value="NADH-UBIQUINONE OXIDOREDUCTASE 39 KDA SUBUNIT-RELATED"/>
    <property type="match status" value="1"/>
</dbReference>
<proteinExistence type="predicted"/>
<dbReference type="RefSeq" id="WP_067553670.1">
    <property type="nucleotide sequence ID" value="NZ_LPXN01000079.1"/>
</dbReference>
<dbReference type="STRING" id="580166.AUP43_05925"/>
<sequence>MKHAVVTVFGGSGFIGRYVVQRLAKTGARVNVAVRHPERARFLKPMGHVGQVTPFFCSIADPESVARAVQGADAVVNLVGILAPGGHHAGFDDIHAEGARLVAEAAKAAGVKAMVQVSALGANAESESAYARSKAAGEEAVRAAFPEATILRPSIVFGPEDSFFNRFAAMSALTPALPLIGGGHTKFQPVYVGDVADAVMIALAKPECQGQTYELGGPTTYSFKQLLELMMSETGRKRLLVPIPFGLAEIKGAILGMLPKPLLTRDQVLLLKQDNVVSGALPGLAELGIAPTTVEVILPTYMDRFRIGGRYSQIAR</sequence>
<organism evidence="2 3">
    <name type="scientific">Oceanibaculum pacificum</name>
    <dbReference type="NCBI Taxonomy" id="580166"/>
    <lineage>
        <taxon>Bacteria</taxon>
        <taxon>Pseudomonadati</taxon>
        <taxon>Pseudomonadota</taxon>
        <taxon>Alphaproteobacteria</taxon>
        <taxon>Rhodospirillales</taxon>
        <taxon>Oceanibaculaceae</taxon>
        <taxon>Oceanibaculum</taxon>
    </lineage>
</organism>
<dbReference type="Pfam" id="PF01370">
    <property type="entry name" value="Epimerase"/>
    <property type="match status" value="1"/>
</dbReference>
<dbReference type="InterPro" id="IPR036291">
    <property type="entry name" value="NAD(P)-bd_dom_sf"/>
</dbReference>
<evidence type="ECO:0000313" key="3">
    <source>
        <dbReference type="Proteomes" id="UP000076400"/>
    </source>
</evidence>
<dbReference type="InterPro" id="IPR051207">
    <property type="entry name" value="ComplexI_NDUFA9_subunit"/>
</dbReference>
<dbReference type="FunFam" id="3.40.50.720:FF:000702">
    <property type="entry name" value="NADH dehydrogenase (Ubiquinone)"/>
    <property type="match status" value="1"/>
</dbReference>
<dbReference type="GO" id="GO:0044877">
    <property type="term" value="F:protein-containing complex binding"/>
    <property type="evidence" value="ECO:0007669"/>
    <property type="project" value="TreeGrafter"/>
</dbReference>
<dbReference type="EMBL" id="LPXN01000079">
    <property type="protein sequence ID" value="KZD11020.1"/>
    <property type="molecule type" value="Genomic_DNA"/>
</dbReference>
<accession>A0A154WC00</accession>
<evidence type="ECO:0000313" key="2">
    <source>
        <dbReference type="EMBL" id="KZD11020.1"/>
    </source>
</evidence>
<dbReference type="CDD" id="cd05271">
    <property type="entry name" value="NDUFA9_like_SDR_a"/>
    <property type="match status" value="1"/>
</dbReference>
<dbReference type="AlphaFoldDB" id="A0A154WC00"/>
<comment type="caution">
    <text evidence="2">The sequence shown here is derived from an EMBL/GenBank/DDBJ whole genome shotgun (WGS) entry which is preliminary data.</text>
</comment>
<evidence type="ECO:0000259" key="1">
    <source>
        <dbReference type="Pfam" id="PF01370"/>
    </source>
</evidence>
<feature type="domain" description="NAD-dependent epimerase/dehydratase" evidence="1">
    <location>
        <begin position="6"/>
        <end position="216"/>
    </location>
</feature>
<name>A0A154WC00_9PROT</name>
<reference evidence="2 3" key="1">
    <citation type="submission" date="2015-12" db="EMBL/GenBank/DDBJ databases">
        <title>Genome sequence of Oceanibaculum pacificum MCCC 1A02656.</title>
        <authorList>
            <person name="Lu L."/>
            <person name="Lai Q."/>
            <person name="Shao Z."/>
            <person name="Qian P."/>
        </authorList>
    </citation>
    <scope>NUCLEOTIDE SEQUENCE [LARGE SCALE GENOMIC DNA]</scope>
    <source>
        <strain evidence="2 3">MCCC 1A02656</strain>
    </source>
</reference>